<evidence type="ECO:0000256" key="2">
    <source>
        <dbReference type="ARBA" id="ARBA00022598"/>
    </source>
</evidence>
<feature type="coiled-coil region" evidence="10">
    <location>
        <begin position="112"/>
        <end position="139"/>
    </location>
</feature>
<feature type="binding site" evidence="9">
    <location>
        <begin position="305"/>
        <end position="307"/>
    </location>
    <ligand>
        <name>ATP</name>
        <dbReference type="ChEBI" id="CHEBI:30616"/>
    </ligand>
</feature>
<dbReference type="InterPro" id="IPR010978">
    <property type="entry name" value="tRNA-bd_arm"/>
</dbReference>
<dbReference type="PIRSF" id="PIRSF001529">
    <property type="entry name" value="Ser-tRNA-synth_IIa"/>
    <property type="match status" value="1"/>
</dbReference>
<evidence type="ECO:0000256" key="11">
    <source>
        <dbReference type="SAM" id="MobiDB-lite"/>
    </source>
</evidence>
<dbReference type="EC" id="6.1.1.11" evidence="1"/>
<dbReference type="InterPro" id="IPR006195">
    <property type="entry name" value="aa-tRNA-synth_II"/>
</dbReference>
<dbReference type="EMBL" id="HBEM01010984">
    <property type="protein sequence ID" value="CAD8444434.1"/>
    <property type="molecule type" value="Transcribed_RNA"/>
</dbReference>
<dbReference type="InterPro" id="IPR033729">
    <property type="entry name" value="SerRS_core"/>
</dbReference>
<feature type="binding site" evidence="8">
    <location>
        <position position="274"/>
    </location>
    <ligand>
        <name>L-serine</name>
        <dbReference type="ChEBI" id="CHEBI:33384"/>
    </ligand>
</feature>
<evidence type="ECO:0000256" key="8">
    <source>
        <dbReference type="PIRSR" id="PIRSR001529-1"/>
    </source>
</evidence>
<dbReference type="Pfam" id="PF02403">
    <property type="entry name" value="Seryl_tRNA_N"/>
    <property type="match status" value="1"/>
</dbReference>
<feature type="domain" description="Aminoacyl-transfer RNA synthetases class-II family profile" evidence="12">
    <location>
        <begin position="178"/>
        <end position="468"/>
    </location>
</feature>
<dbReference type="Gene3D" id="3.30.930.10">
    <property type="entry name" value="Bira Bifunctional Protein, Domain 2"/>
    <property type="match status" value="1"/>
</dbReference>
<keyword evidence="5" id="KW-0648">Protein biosynthesis</keyword>
<evidence type="ECO:0000256" key="10">
    <source>
        <dbReference type="SAM" id="Coils"/>
    </source>
</evidence>
<dbReference type="InterPro" id="IPR002314">
    <property type="entry name" value="aa-tRNA-synt_IIb"/>
</dbReference>
<feature type="site" description="Important for serine binding" evidence="8">
    <location>
        <position position="443"/>
    </location>
</feature>
<dbReference type="InterPro" id="IPR015866">
    <property type="entry name" value="Ser-tRNA-synth_1_N"/>
</dbReference>
<feature type="binding site" evidence="8">
    <location>
        <position position="327"/>
    </location>
    <ligand>
        <name>L-serine</name>
        <dbReference type="ChEBI" id="CHEBI:33384"/>
    </ligand>
</feature>
<dbReference type="InterPro" id="IPR042103">
    <property type="entry name" value="SerRS_1_N_sf"/>
</dbReference>
<dbReference type="NCBIfam" id="TIGR00414">
    <property type="entry name" value="serS"/>
    <property type="match status" value="1"/>
</dbReference>
<keyword evidence="2" id="KW-0436">Ligase</keyword>
<keyword evidence="3" id="KW-0547">Nucleotide-binding</keyword>
<proteinExistence type="predicted"/>
<accession>A0A7S0GY96</accession>
<name>A0A7S0GY96_9EUKA</name>
<sequence>MMIRACTWSTIIGGLPRRFLSRGTRHQQEEVSLGIKMNLNLAWMAENIDDVATNIKLRNSDADAYKVKQLYEEVVGKKKECERIRSERKRIAKEMSNKSLEPDRRPGLIAAAKGLKQDLAKEEASLEDLQEILNTHATRIPNLTSPETPPIEEKLIGLINAVTERDVTEDIGDGTSEDHMRIGRKLGILDFDSTSKVAGQSHACFLKGDAALLELALVNFALSYVQKKGFVPVITPDIARRTIIERCGFNPKNQENLDSQVYQLEDSDLCLIGTSEIPLAGMMSSELLDEKTLPQKYVAYSHCFRREAQGSGTEGGLYRMHQFTKVEMFAFSSSRQSDSIFHEILEIQREIFELLELECRVVEMPAIDLGAPAYRKVDIEAWMPGRRKYGEISSASNCLDYQSRRLDIRYRPSEMGSNASLPDDDKSRSGSGKTAYVHTLNGTACAVPRTMIAIMEQHQTPDGGVTVPQVLRPFLQKDVITLV</sequence>
<feature type="binding site" evidence="8">
    <location>
        <position position="441"/>
    </location>
    <ligand>
        <name>L-serine</name>
        <dbReference type="ChEBI" id="CHEBI:33384"/>
    </ligand>
</feature>
<keyword evidence="6" id="KW-0030">Aminoacyl-tRNA synthetase</keyword>
<evidence type="ECO:0000256" key="6">
    <source>
        <dbReference type="ARBA" id="ARBA00023146"/>
    </source>
</evidence>
<evidence type="ECO:0000256" key="9">
    <source>
        <dbReference type="PIRSR" id="PIRSR001529-2"/>
    </source>
</evidence>
<evidence type="ECO:0000256" key="4">
    <source>
        <dbReference type="ARBA" id="ARBA00022840"/>
    </source>
</evidence>
<dbReference type="Pfam" id="PF00587">
    <property type="entry name" value="tRNA-synt_2b"/>
    <property type="match status" value="1"/>
</dbReference>
<protein>
    <recommendedName>
        <fullName evidence="1">serine--tRNA ligase</fullName>
        <ecNumber evidence="1">6.1.1.11</ecNumber>
    </recommendedName>
    <alternativeName>
        <fullName evidence="7">Seryl-tRNA synthetase</fullName>
    </alternativeName>
</protein>
<dbReference type="InterPro" id="IPR045864">
    <property type="entry name" value="aa-tRNA-synth_II/BPL/LPL"/>
</dbReference>
<feature type="region of interest" description="Disordered" evidence="11">
    <location>
        <begin position="412"/>
        <end position="433"/>
    </location>
</feature>
<dbReference type="InterPro" id="IPR002317">
    <property type="entry name" value="Ser-tRNA-ligase_type_1"/>
</dbReference>
<evidence type="ECO:0000256" key="1">
    <source>
        <dbReference type="ARBA" id="ARBA00012840"/>
    </source>
</evidence>
<evidence type="ECO:0000259" key="12">
    <source>
        <dbReference type="PROSITE" id="PS50862"/>
    </source>
</evidence>
<dbReference type="PANTHER" id="PTHR11778">
    <property type="entry name" value="SERYL-TRNA SYNTHETASE"/>
    <property type="match status" value="1"/>
</dbReference>
<feature type="binding site" evidence="9">
    <location>
        <begin position="391"/>
        <end position="394"/>
    </location>
    <ligand>
        <name>ATP</name>
        <dbReference type="ChEBI" id="CHEBI:30616"/>
    </ligand>
</feature>
<dbReference type="SUPFAM" id="SSF46589">
    <property type="entry name" value="tRNA-binding arm"/>
    <property type="match status" value="1"/>
</dbReference>
<reference evidence="13" key="1">
    <citation type="submission" date="2021-01" db="EMBL/GenBank/DDBJ databases">
        <authorList>
            <person name="Corre E."/>
            <person name="Pelletier E."/>
            <person name="Niang G."/>
            <person name="Scheremetjew M."/>
            <person name="Finn R."/>
            <person name="Kale V."/>
            <person name="Holt S."/>
            <person name="Cochrane G."/>
            <person name="Meng A."/>
            <person name="Brown T."/>
            <person name="Cohen L."/>
        </authorList>
    </citation>
    <scope>NUCLEOTIDE SEQUENCE</scope>
    <source>
        <strain evidence="13">CCMP2058</strain>
    </source>
</reference>
<keyword evidence="10" id="KW-0175">Coiled coil</keyword>
<organism evidence="13">
    <name type="scientific">Amorphochlora amoebiformis</name>
    <dbReference type="NCBI Taxonomy" id="1561963"/>
    <lineage>
        <taxon>Eukaryota</taxon>
        <taxon>Sar</taxon>
        <taxon>Rhizaria</taxon>
        <taxon>Cercozoa</taxon>
        <taxon>Chlorarachniophyceae</taxon>
        <taxon>Amorphochlora</taxon>
    </lineage>
</organism>
<keyword evidence="4 9" id="KW-0067">ATP-binding</keyword>
<gene>
    <name evidence="13" type="ORF">LAMO00422_LOCUS7694</name>
</gene>
<evidence type="ECO:0000313" key="13">
    <source>
        <dbReference type="EMBL" id="CAD8444434.1"/>
    </source>
</evidence>
<dbReference type="GO" id="GO:0005524">
    <property type="term" value="F:ATP binding"/>
    <property type="evidence" value="ECO:0007669"/>
    <property type="project" value="UniProtKB-KW"/>
</dbReference>
<dbReference type="SUPFAM" id="SSF55681">
    <property type="entry name" value="Class II aaRS and biotin synthetases"/>
    <property type="match status" value="1"/>
</dbReference>
<dbReference type="GO" id="GO:0004828">
    <property type="term" value="F:serine-tRNA ligase activity"/>
    <property type="evidence" value="ECO:0007669"/>
    <property type="project" value="UniProtKB-EC"/>
</dbReference>
<dbReference type="PROSITE" id="PS50862">
    <property type="entry name" value="AA_TRNA_LIGASE_II"/>
    <property type="match status" value="1"/>
</dbReference>
<evidence type="ECO:0000256" key="3">
    <source>
        <dbReference type="ARBA" id="ARBA00022741"/>
    </source>
</evidence>
<dbReference type="AlphaFoldDB" id="A0A7S0GY96"/>
<dbReference type="PRINTS" id="PR00981">
    <property type="entry name" value="TRNASYNTHSER"/>
</dbReference>
<feature type="binding site" evidence="8">
    <location>
        <position position="305"/>
    </location>
    <ligand>
        <name>L-serine</name>
        <dbReference type="ChEBI" id="CHEBI:33384"/>
    </ligand>
</feature>
<dbReference type="CDD" id="cd00770">
    <property type="entry name" value="SerRS_core"/>
    <property type="match status" value="1"/>
</dbReference>
<evidence type="ECO:0000256" key="5">
    <source>
        <dbReference type="ARBA" id="ARBA00022917"/>
    </source>
</evidence>
<dbReference type="Gene3D" id="1.10.287.40">
    <property type="entry name" value="Serine-tRNA synthetase, tRNA binding domain"/>
    <property type="match status" value="1"/>
</dbReference>
<dbReference type="GO" id="GO:0006434">
    <property type="term" value="P:seryl-tRNA aminoacylation"/>
    <property type="evidence" value="ECO:0007669"/>
    <property type="project" value="InterPro"/>
</dbReference>
<evidence type="ECO:0000256" key="7">
    <source>
        <dbReference type="ARBA" id="ARBA00031113"/>
    </source>
</evidence>